<evidence type="ECO:0000256" key="1">
    <source>
        <dbReference type="SAM" id="SignalP"/>
    </source>
</evidence>
<accession>A0ABP3XHU8</accession>
<reference evidence="3" key="1">
    <citation type="journal article" date="2019" name="Int. J. Syst. Evol. Microbiol.">
        <title>The Global Catalogue of Microorganisms (GCM) 10K type strain sequencing project: providing services to taxonomists for standard genome sequencing and annotation.</title>
        <authorList>
            <consortium name="The Broad Institute Genomics Platform"/>
            <consortium name="The Broad Institute Genome Sequencing Center for Infectious Disease"/>
            <person name="Wu L."/>
            <person name="Ma J."/>
        </authorList>
    </citation>
    <scope>NUCLEOTIDE SEQUENCE [LARGE SCALE GENOMIC DNA]</scope>
    <source>
        <strain evidence="3">JCM 15910</strain>
    </source>
</reference>
<feature type="signal peptide" evidence="1">
    <location>
        <begin position="1"/>
        <end position="23"/>
    </location>
</feature>
<protein>
    <submittedName>
        <fullName evidence="2">Porin</fullName>
    </submittedName>
</protein>
<sequence>MRHLFAASLLATTMLSLPSTAHAQAMSADEAAALRAELDALKAKVQTLEARLDAATTPSAPAPAPVVAAPAPAAPSVTAKPATEIAWKGAPELKTADGWSFKPRGRLQVDVASIDAPAGVTGTHGGLATEFRRAYLGMEGKIPGGFGYRIEADFANSAVDLTDVYLTYATGPLTVTAGQQKPFWSLDELTSDLFTSMLERAAFTQAFGFERRVGLSAQYKGKAVLLQGGVFGDNANDLNSDSNNSVSLDARAIWMPKFGNAQLHLGGSGHWRNINDAPAVRYAPRPFVHTTNSRIVDTGTFNATSERGLGVEAAALAGPFHVAGEGFWQTARRPGLADPTFFGGYAEVGYVLTRGDARIYKDGAFDRLAPSRPINAGGPGAIEVNARYDYLDLNDAGIVGGRQQTFGVSLVWAPISYVRLTANYGHLMFEDATIGSATGDRDYSADAFGLRTQIDF</sequence>
<dbReference type="EMBL" id="BAAAFE010000007">
    <property type="protein sequence ID" value="GAA0865146.1"/>
    <property type="molecule type" value="Genomic_DNA"/>
</dbReference>
<keyword evidence="1" id="KW-0732">Signal</keyword>
<gene>
    <name evidence="2" type="ORF">GCM10009115_22590</name>
</gene>
<organism evidence="2 3">
    <name type="scientific">Sphingopyxis soli</name>
    <dbReference type="NCBI Taxonomy" id="592051"/>
    <lineage>
        <taxon>Bacteria</taxon>
        <taxon>Pseudomonadati</taxon>
        <taxon>Pseudomonadota</taxon>
        <taxon>Alphaproteobacteria</taxon>
        <taxon>Sphingomonadales</taxon>
        <taxon>Sphingomonadaceae</taxon>
        <taxon>Sphingopyxis</taxon>
    </lineage>
</organism>
<keyword evidence="3" id="KW-1185">Reference proteome</keyword>
<evidence type="ECO:0000313" key="3">
    <source>
        <dbReference type="Proteomes" id="UP001500738"/>
    </source>
</evidence>
<dbReference type="InterPro" id="IPR023614">
    <property type="entry name" value="Porin_dom_sf"/>
</dbReference>
<name>A0ABP3XHU8_9SPHN</name>
<dbReference type="SUPFAM" id="SSF56935">
    <property type="entry name" value="Porins"/>
    <property type="match status" value="1"/>
</dbReference>
<dbReference type="InterPro" id="IPR010870">
    <property type="entry name" value="Porin_O/P"/>
</dbReference>
<evidence type="ECO:0000313" key="2">
    <source>
        <dbReference type="EMBL" id="GAA0865146.1"/>
    </source>
</evidence>
<feature type="chain" id="PRO_5046571461" evidence="1">
    <location>
        <begin position="24"/>
        <end position="456"/>
    </location>
</feature>
<dbReference type="Gene3D" id="2.40.160.10">
    <property type="entry name" value="Porin"/>
    <property type="match status" value="1"/>
</dbReference>
<dbReference type="RefSeq" id="WP_215350554.1">
    <property type="nucleotide sequence ID" value="NZ_BAAAFE010000007.1"/>
</dbReference>
<dbReference type="Proteomes" id="UP001500738">
    <property type="component" value="Unassembled WGS sequence"/>
</dbReference>
<dbReference type="Pfam" id="PF07396">
    <property type="entry name" value="Porin_O_P"/>
    <property type="match status" value="1"/>
</dbReference>
<comment type="caution">
    <text evidence="2">The sequence shown here is derived from an EMBL/GenBank/DDBJ whole genome shotgun (WGS) entry which is preliminary data.</text>
</comment>
<proteinExistence type="predicted"/>